<dbReference type="AlphaFoldDB" id="Q82GI7"/>
<organism evidence="1 2">
    <name type="scientific">Streptomyces avermitilis (strain ATCC 31267 / DSM 46492 / JCM 5070 / NBRC 14893 / NCIMB 12804 / NRRL 8165 / MA-4680)</name>
    <dbReference type="NCBI Taxonomy" id="227882"/>
    <lineage>
        <taxon>Bacteria</taxon>
        <taxon>Bacillati</taxon>
        <taxon>Actinomycetota</taxon>
        <taxon>Actinomycetes</taxon>
        <taxon>Kitasatosporales</taxon>
        <taxon>Streptomycetaceae</taxon>
        <taxon>Streptomyces</taxon>
    </lineage>
</organism>
<proteinExistence type="predicted"/>
<reference evidence="1 2" key="1">
    <citation type="journal article" date="2001" name="Proc. Natl. Acad. Sci. U.S.A.">
        <title>Genome sequence of an industrial microorganism Streptomyces avermitilis: deducing the ability of producing secondary metabolites.</title>
        <authorList>
            <person name="Omura S."/>
            <person name="Ikeda H."/>
            <person name="Ishikawa J."/>
            <person name="Hanamoto A."/>
            <person name="Takahashi C."/>
            <person name="Shinose M."/>
            <person name="Takahashi Y."/>
            <person name="Horikawa H."/>
            <person name="Nakazawa H."/>
            <person name="Osonoe T."/>
            <person name="Kikuchi H."/>
            <person name="Shiba T."/>
            <person name="Sakaki Y."/>
            <person name="Hattori M."/>
        </authorList>
    </citation>
    <scope>NUCLEOTIDE SEQUENCE [LARGE SCALE GENOMIC DNA]</scope>
    <source>
        <strain evidence="2">ATCC 31267 / DSM 46492 / JCM 5070 / NBRC 14893 / NCIMB 12804 / NRRL 8165 / MA-4680</strain>
    </source>
</reference>
<sequence length="47" mass="5352">MRRTTAGLSTGVFARRRSISLRSSETSRIRVPDGSCRCWARSPTRLR</sequence>
<keyword evidence="2" id="KW-1185">Reference proteome</keyword>
<dbReference type="EMBL" id="BA000030">
    <property type="protein sequence ID" value="BAC71622.1"/>
    <property type="molecule type" value="Genomic_DNA"/>
</dbReference>
<reference evidence="1 2" key="2">
    <citation type="journal article" date="2003" name="Nat. Biotechnol.">
        <title>Complete genome sequence and comparative analysis of the industrial microorganism Streptomyces avermitilis.</title>
        <authorList>
            <person name="Ikeda H."/>
            <person name="Ishikawa J."/>
            <person name="Hanamoto A."/>
            <person name="Shinose M."/>
            <person name="Kikuchi H."/>
            <person name="Shiba T."/>
            <person name="Sakaki Y."/>
            <person name="Hattori M."/>
            <person name="Omura S."/>
        </authorList>
    </citation>
    <scope>NUCLEOTIDE SEQUENCE [LARGE SCALE GENOMIC DNA]</scope>
    <source>
        <strain evidence="2">ATCC 31267 / DSM 46492 / JCM 5070 / NBRC 14893 / NCIMB 12804 / NRRL 8165 / MA-4680</strain>
    </source>
</reference>
<evidence type="ECO:0000313" key="2">
    <source>
        <dbReference type="Proteomes" id="UP000000428"/>
    </source>
</evidence>
<dbReference type="Proteomes" id="UP000000428">
    <property type="component" value="Chromosome"/>
</dbReference>
<dbReference type="eggNOG" id="ENOG5032KK6">
    <property type="taxonomic scope" value="Bacteria"/>
</dbReference>
<name>Q82GI7_STRAW</name>
<reference evidence="1 2" key="3">
    <citation type="journal article" date="2014" name="J. Ind. Microbiol. Biotechnol.">
        <title>Genome mining of the Streptomyces avermitilis genome and development of genome-minimized hosts for heterologous expression of biosynthetic gene clusters.</title>
        <authorList>
            <person name="Ikeda H."/>
            <person name="Shin-ya K."/>
            <person name="Omura S."/>
        </authorList>
    </citation>
    <scope>NUCLEOTIDE SEQUENCE [LARGE SCALE GENOMIC DNA]</scope>
    <source>
        <strain evidence="2">ATCC 31267 / DSM 46492 / JCM 5070 / NBRC 14893 / NCIMB 12804 / NRRL 8165 / MA-4680</strain>
    </source>
</reference>
<gene>
    <name evidence="1" type="ORF">SAVERM_3910</name>
</gene>
<accession>Q82GI7</accession>
<dbReference type="KEGG" id="sma:SAVERM_3910"/>
<protein>
    <submittedName>
        <fullName evidence="1">Uncharacterized protein</fullName>
    </submittedName>
</protein>
<evidence type="ECO:0000313" key="1">
    <source>
        <dbReference type="EMBL" id="BAC71622.1"/>
    </source>
</evidence>
<dbReference type="HOGENOM" id="CLU_3173513_0_0_11"/>